<keyword evidence="2" id="KW-1185">Reference proteome</keyword>
<dbReference type="AlphaFoldDB" id="A0A5N5DPR9"/>
<accession>A0A5N5DPR9</accession>
<sequence length="542" mass="60621">MPLEVPEDVLYILCDKLADAKDFDTLFQCALTAKRFAVPALTTLYRHHDASPVIGGGGDGQPPPKVQKWSIMWRSIIASSLEATAFPYCRYIKTLDFRDLIVLLELFQDPRFMRKDIIKDFFSGEMSGFKIMNKVGRKGVLDVSATVEAIGDAMTPHTPFVEVITGNVKASALIKWPPRLPRLTSLQLWAGDALSDPKAQDAIIEHCPKFNALSFYIWIGEAADQQLASFLSGLQPQQLKYFETISHADLGEGALLSLSSHGQSLKNLKMALRPSTIAHLGLLKTCTALESLELEYSNSRENPLDLEATQHDVFVEVQQWLRECKNLNSLLFSGIVSALKLVTPVLLQHEIKLSHLSVDCYEAHNAAEFHRALTHQTSLQWLQLTADSDAMTRDDIDLVVETLTQLEQLRHIKLIGVSDYFNDEHIIALARSLPHLDDVYFTGLQVGDAILADLAKLRDLRRLEVASISTFTFEGLLDFAERLGPGNRGIEFRVEAAAPESKLSDEELQVINQQLAAKVDGKLEWVLYRDPQEEQIDESDSD</sequence>
<dbReference type="Proteomes" id="UP000325902">
    <property type="component" value="Unassembled WGS sequence"/>
</dbReference>
<evidence type="ECO:0008006" key="3">
    <source>
        <dbReference type="Google" id="ProtNLM"/>
    </source>
</evidence>
<dbReference type="SUPFAM" id="SSF52047">
    <property type="entry name" value="RNI-like"/>
    <property type="match status" value="1"/>
</dbReference>
<evidence type="ECO:0000313" key="2">
    <source>
        <dbReference type="Proteomes" id="UP000325902"/>
    </source>
</evidence>
<gene>
    <name evidence="1" type="ORF">DBV05_g1364</name>
</gene>
<proteinExistence type="predicted"/>
<dbReference type="InterPro" id="IPR032675">
    <property type="entry name" value="LRR_dom_sf"/>
</dbReference>
<dbReference type="EMBL" id="VCHE01000005">
    <property type="protein sequence ID" value="KAB2579946.1"/>
    <property type="molecule type" value="Genomic_DNA"/>
</dbReference>
<protein>
    <recommendedName>
        <fullName evidence="3">F-box domain-containing protein</fullName>
    </recommendedName>
</protein>
<dbReference type="Gene3D" id="3.80.10.10">
    <property type="entry name" value="Ribonuclease Inhibitor"/>
    <property type="match status" value="2"/>
</dbReference>
<comment type="caution">
    <text evidence="1">The sequence shown here is derived from an EMBL/GenBank/DDBJ whole genome shotgun (WGS) entry which is preliminary data.</text>
</comment>
<dbReference type="OrthoDB" id="10028886at2759"/>
<name>A0A5N5DPR9_9PEZI</name>
<evidence type="ECO:0000313" key="1">
    <source>
        <dbReference type="EMBL" id="KAB2579946.1"/>
    </source>
</evidence>
<reference evidence="1 2" key="1">
    <citation type="journal article" date="2019" name="Sci. Rep.">
        <title>A multi-omics analysis of the grapevine pathogen Lasiodiplodia theobromae reveals that temperature affects the expression of virulence- and pathogenicity-related genes.</title>
        <authorList>
            <person name="Felix C."/>
            <person name="Meneses R."/>
            <person name="Goncalves M.F.M."/>
            <person name="Tilleman L."/>
            <person name="Duarte A.S."/>
            <person name="Jorrin-Novo J.V."/>
            <person name="Van de Peer Y."/>
            <person name="Deforce D."/>
            <person name="Van Nieuwerburgh F."/>
            <person name="Esteves A.C."/>
            <person name="Alves A."/>
        </authorList>
    </citation>
    <scope>NUCLEOTIDE SEQUENCE [LARGE SCALE GENOMIC DNA]</scope>
    <source>
        <strain evidence="1 2">LA-SOL3</strain>
    </source>
</reference>
<organism evidence="1 2">
    <name type="scientific">Lasiodiplodia theobromae</name>
    <dbReference type="NCBI Taxonomy" id="45133"/>
    <lineage>
        <taxon>Eukaryota</taxon>
        <taxon>Fungi</taxon>
        <taxon>Dikarya</taxon>
        <taxon>Ascomycota</taxon>
        <taxon>Pezizomycotina</taxon>
        <taxon>Dothideomycetes</taxon>
        <taxon>Dothideomycetes incertae sedis</taxon>
        <taxon>Botryosphaeriales</taxon>
        <taxon>Botryosphaeriaceae</taxon>
        <taxon>Lasiodiplodia</taxon>
    </lineage>
</organism>